<evidence type="ECO:0000256" key="1">
    <source>
        <dbReference type="SAM" id="Phobius"/>
    </source>
</evidence>
<name>A0A6C0KVE9_9ZZZZ</name>
<dbReference type="EMBL" id="MN740990">
    <property type="protein sequence ID" value="QHU21569.1"/>
    <property type="molecule type" value="Genomic_DNA"/>
</dbReference>
<feature type="transmembrane region" description="Helical" evidence="1">
    <location>
        <begin position="97"/>
        <end position="117"/>
    </location>
</feature>
<feature type="transmembrane region" description="Helical" evidence="1">
    <location>
        <begin position="47"/>
        <end position="67"/>
    </location>
</feature>
<keyword evidence="1" id="KW-1133">Transmembrane helix</keyword>
<accession>A0A6C0KVE9</accession>
<evidence type="ECO:0000313" key="2">
    <source>
        <dbReference type="EMBL" id="QHU21569.1"/>
    </source>
</evidence>
<dbReference type="AlphaFoldDB" id="A0A6C0KVE9"/>
<reference evidence="2" key="1">
    <citation type="journal article" date="2020" name="Nature">
        <title>Giant virus diversity and host interactions through global metagenomics.</title>
        <authorList>
            <person name="Schulz F."/>
            <person name="Roux S."/>
            <person name="Paez-Espino D."/>
            <person name="Jungbluth S."/>
            <person name="Walsh D.A."/>
            <person name="Denef V.J."/>
            <person name="McMahon K.D."/>
            <person name="Konstantinidis K.T."/>
            <person name="Eloe-Fadrosh E.A."/>
            <person name="Kyrpides N.C."/>
            <person name="Woyke T."/>
        </authorList>
    </citation>
    <scope>NUCLEOTIDE SEQUENCE</scope>
    <source>
        <strain evidence="2">GVMAG-S-3300013094-109</strain>
    </source>
</reference>
<organism evidence="2">
    <name type="scientific">viral metagenome</name>
    <dbReference type="NCBI Taxonomy" id="1070528"/>
    <lineage>
        <taxon>unclassified sequences</taxon>
        <taxon>metagenomes</taxon>
        <taxon>organismal metagenomes</taxon>
    </lineage>
</organism>
<keyword evidence="1" id="KW-0472">Membrane</keyword>
<feature type="transmembrane region" description="Helical" evidence="1">
    <location>
        <begin position="24"/>
        <end position="41"/>
    </location>
</feature>
<proteinExistence type="predicted"/>
<protein>
    <submittedName>
        <fullName evidence="2">Uncharacterized protein</fullName>
    </submittedName>
</protein>
<sequence length="118" mass="13513">MNASAEAEDPLTYTFSKYSKDSKLISNCTTLSIVLLFIFVITPLGTYYNLSFICKLLVFIVLTFALYKNLHITYKFTKASNVSYLDGSWSDVKNNMICSYVYSIFIFVLIVTIIKSFF</sequence>
<keyword evidence="1" id="KW-0812">Transmembrane</keyword>